<dbReference type="Proteomes" id="UP000434957">
    <property type="component" value="Unassembled WGS sequence"/>
</dbReference>
<dbReference type="PANTHER" id="PTHR40866">
    <property type="entry name" value="BED-TYPE DOMAIN-CONTAINING PROTEIN"/>
    <property type="match status" value="1"/>
</dbReference>
<proteinExistence type="predicted"/>
<dbReference type="PANTHER" id="PTHR40866:SF1">
    <property type="entry name" value="BED-TYPE DOMAIN-CONTAINING PROTEIN"/>
    <property type="match status" value="1"/>
</dbReference>
<dbReference type="AlphaFoldDB" id="A0A6A3L814"/>
<evidence type="ECO:0000313" key="1">
    <source>
        <dbReference type="EMBL" id="KAE9009836.1"/>
    </source>
</evidence>
<gene>
    <name evidence="2" type="ORF">PR001_g15205</name>
    <name evidence="1" type="ORF">PR002_g15520</name>
    <name evidence="3" type="ORF">PR003_g12304</name>
</gene>
<dbReference type="Proteomes" id="UP000429607">
    <property type="component" value="Unassembled WGS sequence"/>
</dbReference>
<evidence type="ECO:0000313" key="5">
    <source>
        <dbReference type="Proteomes" id="UP000434957"/>
    </source>
</evidence>
<keyword evidence="5" id="KW-1185">Reference proteome</keyword>
<evidence type="ECO:0008006" key="7">
    <source>
        <dbReference type="Google" id="ProtNLM"/>
    </source>
</evidence>
<dbReference type="EMBL" id="QXFT01000738">
    <property type="protein sequence ID" value="KAE9336833.1"/>
    <property type="molecule type" value="Genomic_DNA"/>
</dbReference>
<evidence type="ECO:0000313" key="6">
    <source>
        <dbReference type="Proteomes" id="UP000435112"/>
    </source>
</evidence>
<reference evidence="4 6" key="1">
    <citation type="submission" date="2018-09" db="EMBL/GenBank/DDBJ databases">
        <title>Genomic investigation of the strawberry pathogen Phytophthora fragariae indicates pathogenicity is determined by transcriptional variation in three key races.</title>
        <authorList>
            <person name="Adams T.M."/>
            <person name="Armitage A.D."/>
            <person name="Sobczyk M.K."/>
            <person name="Bates H.J."/>
            <person name="Dunwell J.M."/>
            <person name="Nellist C.F."/>
            <person name="Harrison R.J."/>
        </authorList>
    </citation>
    <scope>NUCLEOTIDE SEQUENCE [LARGE SCALE GENOMIC DNA]</scope>
    <source>
        <strain evidence="2 4">SCRP249</strain>
        <strain evidence="1 6">SCRP324</strain>
        <strain evidence="3 5">SCRP333</strain>
    </source>
</reference>
<comment type="caution">
    <text evidence="2">The sequence shown here is derived from an EMBL/GenBank/DDBJ whole genome shotgun (WGS) entry which is preliminary data.</text>
</comment>
<evidence type="ECO:0000313" key="2">
    <source>
        <dbReference type="EMBL" id="KAE9014158.1"/>
    </source>
</evidence>
<evidence type="ECO:0000313" key="3">
    <source>
        <dbReference type="EMBL" id="KAE9336833.1"/>
    </source>
</evidence>
<dbReference type="Proteomes" id="UP000435112">
    <property type="component" value="Unassembled WGS sequence"/>
</dbReference>
<dbReference type="OrthoDB" id="124444at2759"/>
<dbReference type="EMBL" id="QXFU01001133">
    <property type="protein sequence ID" value="KAE9009836.1"/>
    <property type="molecule type" value="Genomic_DNA"/>
</dbReference>
<accession>A0A6A3L814</accession>
<evidence type="ECO:0000313" key="4">
    <source>
        <dbReference type="Proteomes" id="UP000429607"/>
    </source>
</evidence>
<name>A0A6A3L814_9STRA</name>
<organism evidence="2 4">
    <name type="scientific">Phytophthora rubi</name>
    <dbReference type="NCBI Taxonomy" id="129364"/>
    <lineage>
        <taxon>Eukaryota</taxon>
        <taxon>Sar</taxon>
        <taxon>Stramenopiles</taxon>
        <taxon>Oomycota</taxon>
        <taxon>Peronosporomycetes</taxon>
        <taxon>Peronosporales</taxon>
        <taxon>Peronosporaceae</taxon>
        <taxon>Phytophthora</taxon>
    </lineage>
</organism>
<protein>
    <recommendedName>
        <fullName evidence="7">BED-type domain-containing protein</fullName>
    </recommendedName>
</protein>
<sequence>MVANRDLCAFFFEPQGHALHRCKLCGADRKQLPGTGYSILVSHLVSRHEDFRVQYATHNRGTVQPLQAFGFVSEETSHRYHWLRWVVERRMSLCEVDDERTRAMSKLLPTNSKALKADIMTVTAKLEA</sequence>
<dbReference type="EMBL" id="QXFV01001135">
    <property type="protein sequence ID" value="KAE9014158.1"/>
    <property type="molecule type" value="Genomic_DNA"/>
</dbReference>